<evidence type="ECO:0000256" key="7">
    <source>
        <dbReference type="ARBA" id="ARBA00033987"/>
    </source>
</evidence>
<dbReference type="InParanoid" id="A0A2J7QN27"/>
<evidence type="ECO:0000256" key="6">
    <source>
        <dbReference type="ARBA" id="ARBA00024347"/>
    </source>
</evidence>
<keyword evidence="5 8" id="KW-0040">ANK repeat</keyword>
<reference evidence="11 12" key="1">
    <citation type="submission" date="2017-12" db="EMBL/GenBank/DDBJ databases">
        <title>Hemimetabolous genomes reveal molecular basis of termite eusociality.</title>
        <authorList>
            <person name="Harrison M.C."/>
            <person name="Jongepier E."/>
            <person name="Robertson H.M."/>
            <person name="Arning N."/>
            <person name="Bitard-Feildel T."/>
            <person name="Chao H."/>
            <person name="Childers C.P."/>
            <person name="Dinh H."/>
            <person name="Doddapaneni H."/>
            <person name="Dugan S."/>
            <person name="Gowin J."/>
            <person name="Greiner C."/>
            <person name="Han Y."/>
            <person name="Hu H."/>
            <person name="Hughes D.S.T."/>
            <person name="Huylmans A.-K."/>
            <person name="Kemena C."/>
            <person name="Kremer L.P.M."/>
            <person name="Lee S.L."/>
            <person name="Lopez-Ezquerra A."/>
            <person name="Mallet L."/>
            <person name="Monroy-Kuhn J.M."/>
            <person name="Moser A."/>
            <person name="Murali S.C."/>
            <person name="Muzny D.M."/>
            <person name="Otani S."/>
            <person name="Piulachs M.-D."/>
            <person name="Poelchau M."/>
            <person name="Qu J."/>
            <person name="Schaub F."/>
            <person name="Wada-Katsumata A."/>
            <person name="Worley K.C."/>
            <person name="Xie Q."/>
            <person name="Ylla G."/>
            <person name="Poulsen M."/>
            <person name="Gibbs R.A."/>
            <person name="Schal C."/>
            <person name="Richards S."/>
            <person name="Belles X."/>
            <person name="Korb J."/>
            <person name="Bornberg-Bauer E."/>
        </authorList>
    </citation>
    <scope>NUCLEOTIDE SEQUENCE [LARGE SCALE GENOMIC DNA]</scope>
    <source>
        <tissue evidence="11">Whole body</tissue>
    </source>
</reference>
<comment type="similarity">
    <text evidence="6">Belongs to the ARTD/PARP family.</text>
</comment>
<dbReference type="PANTHER" id="PTHR24171">
    <property type="entry name" value="ANKYRIN REPEAT DOMAIN-CONTAINING PROTEIN 39-RELATED"/>
    <property type="match status" value="1"/>
</dbReference>
<evidence type="ECO:0000256" key="8">
    <source>
        <dbReference type="PROSITE-ProRule" id="PRU00023"/>
    </source>
</evidence>
<dbReference type="PROSITE" id="PS50105">
    <property type="entry name" value="SAM_DOMAIN"/>
    <property type="match status" value="1"/>
</dbReference>
<dbReference type="InterPro" id="IPR002110">
    <property type="entry name" value="Ankyrin_rpt"/>
</dbReference>
<dbReference type="Gene3D" id="1.10.150.50">
    <property type="entry name" value="Transcription Factor, Ets-1"/>
    <property type="match status" value="1"/>
</dbReference>
<feature type="domain" description="SAM" evidence="10">
    <location>
        <begin position="443"/>
        <end position="497"/>
    </location>
</feature>
<dbReference type="InterPro" id="IPR036770">
    <property type="entry name" value="Ankyrin_rpt-contain_sf"/>
</dbReference>
<comment type="caution">
    <text evidence="11">The sequence shown here is derived from an EMBL/GenBank/DDBJ whole genome shotgun (WGS) entry which is preliminary data.</text>
</comment>
<keyword evidence="3" id="KW-0548">Nucleotidyltransferase</keyword>
<dbReference type="SMART" id="SM00454">
    <property type="entry name" value="SAM"/>
    <property type="match status" value="1"/>
</dbReference>
<dbReference type="FunCoup" id="A0A2J7QN27">
    <property type="interactions" value="38"/>
</dbReference>
<dbReference type="AlphaFoldDB" id="A0A2J7QN27"/>
<dbReference type="PROSITE" id="PS50088">
    <property type="entry name" value="ANK_REPEAT"/>
    <property type="match status" value="2"/>
</dbReference>
<evidence type="ECO:0000256" key="4">
    <source>
        <dbReference type="ARBA" id="ARBA00022737"/>
    </source>
</evidence>
<evidence type="ECO:0000256" key="5">
    <source>
        <dbReference type="ARBA" id="ARBA00023043"/>
    </source>
</evidence>
<evidence type="ECO:0000313" key="12">
    <source>
        <dbReference type="Proteomes" id="UP000235965"/>
    </source>
</evidence>
<dbReference type="PROSITE" id="PS50297">
    <property type="entry name" value="ANK_REP_REGION"/>
    <property type="match status" value="2"/>
</dbReference>
<feature type="region of interest" description="Disordered" evidence="9">
    <location>
        <begin position="372"/>
        <end position="435"/>
    </location>
</feature>
<evidence type="ECO:0000313" key="11">
    <source>
        <dbReference type="EMBL" id="PNF29990.1"/>
    </source>
</evidence>
<feature type="region of interest" description="Disordered" evidence="9">
    <location>
        <begin position="126"/>
        <end position="168"/>
    </location>
</feature>
<evidence type="ECO:0000259" key="10">
    <source>
        <dbReference type="PROSITE" id="PS50105"/>
    </source>
</evidence>
<feature type="compositionally biased region" description="Acidic residues" evidence="9">
    <location>
        <begin position="418"/>
        <end position="430"/>
    </location>
</feature>
<keyword evidence="2" id="KW-0328">Glycosyltransferase</keyword>
<evidence type="ECO:0000256" key="3">
    <source>
        <dbReference type="ARBA" id="ARBA00022695"/>
    </source>
</evidence>
<dbReference type="GO" id="GO:0003950">
    <property type="term" value="F:NAD+ poly-ADP-ribosyltransferase activity"/>
    <property type="evidence" value="ECO:0007669"/>
    <property type="project" value="UniProtKB-EC"/>
</dbReference>
<organism evidence="11 12">
    <name type="scientific">Cryptotermes secundus</name>
    <dbReference type="NCBI Taxonomy" id="105785"/>
    <lineage>
        <taxon>Eukaryota</taxon>
        <taxon>Metazoa</taxon>
        <taxon>Ecdysozoa</taxon>
        <taxon>Arthropoda</taxon>
        <taxon>Hexapoda</taxon>
        <taxon>Insecta</taxon>
        <taxon>Pterygota</taxon>
        <taxon>Neoptera</taxon>
        <taxon>Polyneoptera</taxon>
        <taxon>Dictyoptera</taxon>
        <taxon>Blattodea</taxon>
        <taxon>Blattoidea</taxon>
        <taxon>Termitoidae</taxon>
        <taxon>Kalotermitidae</taxon>
        <taxon>Cryptotermitinae</taxon>
        <taxon>Cryptotermes</taxon>
    </lineage>
</organism>
<dbReference type="Pfam" id="PF00536">
    <property type="entry name" value="SAM_1"/>
    <property type="match status" value="1"/>
</dbReference>
<evidence type="ECO:0000256" key="9">
    <source>
        <dbReference type="SAM" id="MobiDB-lite"/>
    </source>
</evidence>
<dbReference type="GO" id="GO:0016779">
    <property type="term" value="F:nucleotidyltransferase activity"/>
    <property type="evidence" value="ECO:0007669"/>
    <property type="project" value="UniProtKB-KW"/>
</dbReference>
<dbReference type="Gene3D" id="1.25.40.20">
    <property type="entry name" value="Ankyrin repeat-containing domain"/>
    <property type="match status" value="1"/>
</dbReference>
<dbReference type="EMBL" id="NEVH01013201">
    <property type="protein sequence ID" value="PNF29990.1"/>
    <property type="molecule type" value="Genomic_DNA"/>
</dbReference>
<dbReference type="STRING" id="105785.A0A2J7QN27"/>
<proteinExistence type="inferred from homology"/>
<dbReference type="EC" id="2.4.2.30" evidence="1"/>
<dbReference type="Pfam" id="PF12796">
    <property type="entry name" value="Ank_2"/>
    <property type="match status" value="1"/>
</dbReference>
<dbReference type="InterPro" id="IPR013761">
    <property type="entry name" value="SAM/pointed_sf"/>
</dbReference>
<dbReference type="SUPFAM" id="SSF48403">
    <property type="entry name" value="Ankyrin repeat"/>
    <property type="match status" value="1"/>
</dbReference>
<evidence type="ECO:0000256" key="1">
    <source>
        <dbReference type="ARBA" id="ARBA00012020"/>
    </source>
</evidence>
<feature type="repeat" description="ANK" evidence="8">
    <location>
        <begin position="65"/>
        <end position="97"/>
    </location>
</feature>
<accession>A0A2J7QN27</accession>
<keyword evidence="4" id="KW-0677">Repeat</keyword>
<dbReference type="OrthoDB" id="76949at2759"/>
<keyword evidence="3" id="KW-0808">Transferase</keyword>
<dbReference type="SUPFAM" id="SSF47769">
    <property type="entry name" value="SAM/Pointed domain"/>
    <property type="match status" value="1"/>
</dbReference>
<comment type="catalytic activity">
    <reaction evidence="7">
        <text>NAD(+) + (ADP-D-ribosyl)n-acceptor = nicotinamide + (ADP-D-ribosyl)n+1-acceptor + H(+).</text>
        <dbReference type="EC" id="2.4.2.30"/>
    </reaction>
</comment>
<protein>
    <recommendedName>
        <fullName evidence="1">NAD(+) ADP-ribosyltransferase</fullName>
        <ecNumber evidence="1">2.4.2.30</ecNumber>
    </recommendedName>
</protein>
<dbReference type="SMART" id="SM00248">
    <property type="entry name" value="ANK"/>
    <property type="match status" value="2"/>
</dbReference>
<feature type="repeat" description="ANK" evidence="8">
    <location>
        <begin position="32"/>
        <end position="64"/>
    </location>
</feature>
<name>A0A2J7QN27_9NEOP</name>
<gene>
    <name evidence="11" type="primary">Ush1g</name>
    <name evidence="11" type="ORF">B7P43_G06958</name>
</gene>
<dbReference type="Proteomes" id="UP000235965">
    <property type="component" value="Unassembled WGS sequence"/>
</dbReference>
<dbReference type="FunFam" id="1.25.40.20:FF:000074">
    <property type="entry name" value="Usher syndrome type-1G protein isoform X1"/>
    <property type="match status" value="1"/>
</dbReference>
<dbReference type="InterPro" id="IPR001660">
    <property type="entry name" value="SAM"/>
</dbReference>
<sequence length="509" mass="55335">MASDRFHKAAKDGILDILKEATRNDCNSRDEDGMTPTLWAAFEGNLEALRLLVGRGGDPDKADHFGNTALHFAAARGHTSCVTFLVNFGANLWALDIDFHTPKELAAMNSRDDILRFLDGVAAKEEASNKKKTKALKEKAQKDAEKRNKNYEKMKQKAERLAEKEQNRLRKEREKMLNRPEDVPVMPHRPSNVLTILKLKAKKNPGFSNTNGNPSPRFSEIVSGGGAGTLISGGKKLGVTGVQKKLIQKMNKTHLPAANNRQGAGDFKIGQVEMDGKRSVRSLTGLRRDSEVLYAGSYETQAGGKQRGKIGDVFDTQGELSRSTSEPDFLHNTDSGFGDEVLLQEPASIFDRPGFGSVAFRNSISATLSALPRTDDKVSTVTSNSDKGGGGSGTEDCSIGSAGSLAKRNQHNTQGLPWDDEDVESDEDDASGSPPQWSPLQLFLMSAGLSEYVNCFVSEQIDLQALMLLTEDDLKSLGLSMGPRKKLLKAISDRKAALEDPGEVADSKL</sequence>
<keyword evidence="12" id="KW-1185">Reference proteome</keyword>
<evidence type="ECO:0000256" key="2">
    <source>
        <dbReference type="ARBA" id="ARBA00022676"/>
    </source>
</evidence>